<dbReference type="Proteomes" id="UP000276776">
    <property type="component" value="Unassembled WGS sequence"/>
</dbReference>
<evidence type="ECO:0000313" key="5">
    <source>
        <dbReference type="Proteomes" id="UP000276776"/>
    </source>
</evidence>
<dbReference type="AlphaFoldDB" id="A0A0N5CT73"/>
<comment type="similarity">
    <text evidence="1">Belongs to the protein-tyrosine phosphatase family. Non-receptor class dual specificity subfamily.</text>
</comment>
<dbReference type="SUPFAM" id="SSF52799">
    <property type="entry name" value="(Phosphotyrosine protein) phosphatases II"/>
    <property type="match status" value="1"/>
</dbReference>
<evidence type="ECO:0000256" key="2">
    <source>
        <dbReference type="ARBA" id="ARBA00022801"/>
    </source>
</evidence>
<accession>A0A0N5CT73</accession>
<protein>
    <submittedName>
        <fullName evidence="6">DSPc domain-containing protein</fullName>
    </submittedName>
</protein>
<name>A0A0N5CT73_THECL</name>
<keyword evidence="3" id="KW-0904">Protein phosphatase</keyword>
<keyword evidence="5" id="KW-1185">Reference proteome</keyword>
<dbReference type="InterPro" id="IPR029021">
    <property type="entry name" value="Prot-tyrosine_phosphatase-like"/>
</dbReference>
<dbReference type="STRING" id="103827.A0A0N5CT73"/>
<evidence type="ECO:0000313" key="6">
    <source>
        <dbReference type="WBParaSite" id="TCLT_0000343101-mRNA-1"/>
    </source>
</evidence>
<dbReference type="WBParaSite" id="TCLT_0000343101-mRNA-1">
    <property type="protein sequence ID" value="TCLT_0000343101-mRNA-1"/>
    <property type="gene ID" value="TCLT_0000343101"/>
</dbReference>
<dbReference type="GO" id="GO:0004721">
    <property type="term" value="F:phosphoprotein phosphatase activity"/>
    <property type="evidence" value="ECO:0007669"/>
    <property type="project" value="UniProtKB-KW"/>
</dbReference>
<gene>
    <name evidence="4" type="ORF">TCLT_LOCUS3425</name>
</gene>
<dbReference type="PANTHER" id="PTHR45961">
    <property type="entry name" value="IP21249P"/>
    <property type="match status" value="1"/>
</dbReference>
<keyword evidence="2" id="KW-0378">Hydrolase</keyword>
<evidence type="ECO:0000313" key="4">
    <source>
        <dbReference type="EMBL" id="VDM99885.1"/>
    </source>
</evidence>
<evidence type="ECO:0000256" key="3">
    <source>
        <dbReference type="ARBA" id="ARBA00022912"/>
    </source>
</evidence>
<dbReference type="PANTHER" id="PTHR45961:SF3">
    <property type="entry name" value="DUAL SPECIFICITY PROTEIN PHOSPHATASE 14"/>
    <property type="match status" value="1"/>
</dbReference>
<proteinExistence type="inferred from homology"/>
<dbReference type="Gene3D" id="3.90.190.10">
    <property type="entry name" value="Protein tyrosine phosphatase superfamily"/>
    <property type="match status" value="1"/>
</dbReference>
<sequence length="68" mass="8004">MCLVINEKLSLRQAYYEVSNRRPVIAPNTAFWRQMIAYECKERGKSTVQLLRGMVRPIPDVYVKKQCN</sequence>
<organism evidence="6">
    <name type="scientific">Thelazia callipaeda</name>
    <name type="common">Oriental eyeworm</name>
    <name type="synonym">Parasitic nematode</name>
    <dbReference type="NCBI Taxonomy" id="103827"/>
    <lineage>
        <taxon>Eukaryota</taxon>
        <taxon>Metazoa</taxon>
        <taxon>Ecdysozoa</taxon>
        <taxon>Nematoda</taxon>
        <taxon>Chromadorea</taxon>
        <taxon>Rhabditida</taxon>
        <taxon>Spirurina</taxon>
        <taxon>Spiruromorpha</taxon>
        <taxon>Thelazioidea</taxon>
        <taxon>Thelaziidae</taxon>
        <taxon>Thelazia</taxon>
    </lineage>
</organism>
<evidence type="ECO:0000256" key="1">
    <source>
        <dbReference type="ARBA" id="ARBA00008601"/>
    </source>
</evidence>
<dbReference type="InterPro" id="IPR052103">
    <property type="entry name" value="Dual_spec_Phospatases"/>
</dbReference>
<dbReference type="OrthoDB" id="285418at2759"/>
<reference evidence="4 5" key="2">
    <citation type="submission" date="2018-11" db="EMBL/GenBank/DDBJ databases">
        <authorList>
            <consortium name="Pathogen Informatics"/>
        </authorList>
    </citation>
    <scope>NUCLEOTIDE SEQUENCE [LARGE SCALE GENOMIC DNA]</scope>
</reference>
<dbReference type="EMBL" id="UYYF01001458">
    <property type="protein sequence ID" value="VDM99885.1"/>
    <property type="molecule type" value="Genomic_DNA"/>
</dbReference>
<reference evidence="6" key="1">
    <citation type="submission" date="2017-02" db="UniProtKB">
        <authorList>
            <consortium name="WormBaseParasite"/>
        </authorList>
    </citation>
    <scope>IDENTIFICATION</scope>
</reference>
<dbReference type="GO" id="GO:0005737">
    <property type="term" value="C:cytoplasm"/>
    <property type="evidence" value="ECO:0007669"/>
    <property type="project" value="TreeGrafter"/>
</dbReference>